<dbReference type="PANTHER" id="PTHR43706:SF47">
    <property type="entry name" value="EXTERNAL NADH-UBIQUINONE OXIDOREDUCTASE 1, MITOCHONDRIAL-RELATED"/>
    <property type="match status" value="1"/>
</dbReference>
<evidence type="ECO:0000259" key="9">
    <source>
        <dbReference type="Pfam" id="PF07992"/>
    </source>
</evidence>
<dbReference type="eggNOG" id="COG1252">
    <property type="taxonomic scope" value="Bacteria"/>
</dbReference>
<dbReference type="EC" id="1.6.5.9" evidence="2"/>
<comment type="similarity">
    <text evidence="1">Belongs to the NADH dehydrogenase family.</text>
</comment>
<comment type="catalytic activity">
    <reaction evidence="7">
        <text>a quinone + NADH + H(+) = a quinol + NAD(+)</text>
        <dbReference type="Rhea" id="RHEA:46160"/>
        <dbReference type="ChEBI" id="CHEBI:15378"/>
        <dbReference type="ChEBI" id="CHEBI:24646"/>
        <dbReference type="ChEBI" id="CHEBI:57540"/>
        <dbReference type="ChEBI" id="CHEBI:57945"/>
        <dbReference type="ChEBI" id="CHEBI:132124"/>
        <dbReference type="EC" id="1.6.5.9"/>
    </reaction>
</comment>
<accession>A0A098QZJ4</accession>
<dbReference type="Pfam" id="PF07992">
    <property type="entry name" value="Pyr_redox_2"/>
    <property type="match status" value="1"/>
</dbReference>
<keyword evidence="4" id="KW-0274">FAD</keyword>
<evidence type="ECO:0000256" key="5">
    <source>
        <dbReference type="ARBA" id="ARBA00023002"/>
    </source>
</evidence>
<evidence type="ECO:0000256" key="3">
    <source>
        <dbReference type="ARBA" id="ARBA00022630"/>
    </source>
</evidence>
<feature type="transmembrane region" description="Helical" evidence="8">
    <location>
        <begin position="684"/>
        <end position="703"/>
    </location>
</feature>
<evidence type="ECO:0000256" key="6">
    <source>
        <dbReference type="ARBA" id="ARBA00023027"/>
    </source>
</evidence>
<evidence type="ECO:0000256" key="2">
    <source>
        <dbReference type="ARBA" id="ARBA00012637"/>
    </source>
</evidence>
<dbReference type="Proteomes" id="UP000029692">
    <property type="component" value="Unassembled WGS sequence"/>
</dbReference>
<evidence type="ECO:0000313" key="10">
    <source>
        <dbReference type="EMBL" id="KGE71897.1"/>
    </source>
</evidence>
<keyword evidence="8" id="KW-1133">Transmembrane helix</keyword>
<name>A0A098QZJ4_9SPIO</name>
<organism evidence="10 11">
    <name type="scientific">Spirochaeta lutea</name>
    <dbReference type="NCBI Taxonomy" id="1480694"/>
    <lineage>
        <taxon>Bacteria</taxon>
        <taxon>Pseudomonadati</taxon>
        <taxon>Spirochaetota</taxon>
        <taxon>Spirochaetia</taxon>
        <taxon>Spirochaetales</taxon>
        <taxon>Spirochaetaceae</taxon>
        <taxon>Spirochaeta</taxon>
    </lineage>
</organism>
<keyword evidence="8" id="KW-0812">Transmembrane</keyword>
<keyword evidence="3" id="KW-0285">Flavoprotein</keyword>
<keyword evidence="8" id="KW-0472">Membrane</keyword>
<keyword evidence="11" id="KW-1185">Reference proteome</keyword>
<dbReference type="PANTHER" id="PTHR43706">
    <property type="entry name" value="NADH DEHYDROGENASE"/>
    <property type="match status" value="1"/>
</dbReference>
<keyword evidence="5" id="KW-0560">Oxidoreductase</keyword>
<dbReference type="RefSeq" id="WP_037547747.1">
    <property type="nucleotide sequence ID" value="NZ_JNUP01000064.1"/>
</dbReference>
<feature type="transmembrane region" description="Helical" evidence="8">
    <location>
        <begin position="629"/>
        <end position="652"/>
    </location>
</feature>
<dbReference type="STRING" id="1480694.DC28_08770"/>
<dbReference type="GO" id="GO:0050136">
    <property type="term" value="F:NADH dehydrogenase (quinone) (non-electrogenic) activity"/>
    <property type="evidence" value="ECO:0007669"/>
    <property type="project" value="UniProtKB-EC"/>
</dbReference>
<sequence length="738" mass="81084">MSTKTRIVILGGGYAGIESAKILNKKYRKDKDVEITLIDRNPYHTLMTELHEVAGHRTEPEAVQVSFKRIFSGTRVRVVVDEIEGIDFETKVLKSEDSEYHYDYLVLSTGGHPEFFGIEGIQQNSFTLWSLEDAIRIREHVELMFRAAAKEPNEQRRRKHLTFAVAGAGFTGIELVGELIERSETLCRKYHIDKDEVRIMVIEAQDRILPILSDKPQRKARNYMEKHGVEILLNAPIVKGDGEGTYTLKDGRTIDADTFVWTCGIQGSEFTAKIGLTKGRVSNDTCSIATPEGIHGMAGCHFDEEDRDIVGERGRILVNDNMQSVDFPNVFLAGDMIWYLHEEKVVPQIVENALQSAEVAAHNIIAEISKQDKKTYKPNYHGFMVSIGGRYGVASVMGMNLYGFFAMALKHFINLHYLWGLAGFNACWGYLQEEFFQIKNKRSILGGHASAKIPAYWALPARLWLGLMWVIEGVNKIGEGWFNFELGSKSGWMFSAGVSQAGVKSAAASGGTATAAADATAAASEAWEEGADAVAQAADTATAGADATAAASEAWDAAGDAAAQAGDAVSSAAADATTAASEAWDTATDTVADVASGGFEPWGWDLEAPIFAWNSPLVTWFRETFMDGLFALLPYQFFQVMIVGTEVAIGLALMAGLLTWPAAVVSIGMCVVFTLSGMFAWNQLWFIFIAIVMMGGAGHAAGLDHWVMPWLKDRWNSTKLAQRTFLYDGEPIVKKKRK</sequence>
<dbReference type="OrthoDB" id="9781621at2"/>
<comment type="caution">
    <text evidence="10">The sequence shown here is derived from an EMBL/GenBank/DDBJ whole genome shotgun (WGS) entry which is preliminary data.</text>
</comment>
<gene>
    <name evidence="10" type="ORF">DC28_08770</name>
</gene>
<feature type="domain" description="FAD/NAD(P)-binding" evidence="9">
    <location>
        <begin position="6"/>
        <end position="277"/>
    </location>
</feature>
<dbReference type="PRINTS" id="PR00368">
    <property type="entry name" value="FADPNR"/>
</dbReference>
<dbReference type="Gene3D" id="3.50.50.100">
    <property type="match status" value="1"/>
</dbReference>
<evidence type="ECO:0000313" key="11">
    <source>
        <dbReference type="Proteomes" id="UP000029692"/>
    </source>
</evidence>
<keyword evidence="6" id="KW-0520">NAD</keyword>
<evidence type="ECO:0000256" key="8">
    <source>
        <dbReference type="SAM" id="Phobius"/>
    </source>
</evidence>
<protein>
    <recommendedName>
        <fullName evidence="2">NADH:ubiquinone reductase (non-electrogenic)</fullName>
        <ecNumber evidence="2">1.6.5.9</ecNumber>
    </recommendedName>
</protein>
<dbReference type="AlphaFoldDB" id="A0A098QZJ4"/>
<proteinExistence type="inferred from homology"/>
<evidence type="ECO:0000256" key="7">
    <source>
        <dbReference type="ARBA" id="ARBA00047599"/>
    </source>
</evidence>
<reference evidence="10 11" key="1">
    <citation type="submission" date="2014-05" db="EMBL/GenBank/DDBJ databases">
        <title>De novo Genome Sequence of Spirocheata sp.</title>
        <authorList>
            <person name="Shivani Y."/>
            <person name="Subhash Y."/>
            <person name="Tushar L."/>
            <person name="Sasikala C."/>
            <person name="Ramana C.V."/>
        </authorList>
    </citation>
    <scope>NUCLEOTIDE SEQUENCE [LARGE SCALE GENOMIC DNA]</scope>
    <source>
        <strain evidence="10 11">JC230</strain>
    </source>
</reference>
<dbReference type="InterPro" id="IPR045024">
    <property type="entry name" value="NDH-2"/>
</dbReference>
<feature type="transmembrane region" description="Helical" evidence="8">
    <location>
        <begin position="658"/>
        <end position="677"/>
    </location>
</feature>
<evidence type="ECO:0000256" key="1">
    <source>
        <dbReference type="ARBA" id="ARBA00005272"/>
    </source>
</evidence>
<dbReference type="InterPro" id="IPR036188">
    <property type="entry name" value="FAD/NAD-bd_sf"/>
</dbReference>
<dbReference type="InterPro" id="IPR023753">
    <property type="entry name" value="FAD/NAD-binding_dom"/>
</dbReference>
<dbReference type="SUPFAM" id="SSF51905">
    <property type="entry name" value="FAD/NAD(P)-binding domain"/>
    <property type="match status" value="2"/>
</dbReference>
<dbReference type="EMBL" id="JNUP01000064">
    <property type="protein sequence ID" value="KGE71897.1"/>
    <property type="molecule type" value="Genomic_DNA"/>
</dbReference>
<evidence type="ECO:0000256" key="4">
    <source>
        <dbReference type="ARBA" id="ARBA00022827"/>
    </source>
</evidence>